<gene>
    <name evidence="1" type="ORF">HM1_0488</name>
</gene>
<keyword evidence="2" id="KW-1185">Reference proteome</keyword>
<dbReference type="STRING" id="498761.HM1_0488"/>
<evidence type="ECO:0000313" key="2">
    <source>
        <dbReference type="Proteomes" id="UP000008550"/>
    </source>
</evidence>
<sequence>MMTVGTFRHVGGIFGKQQGETDRKRSAPRKAMTIVKLVSNAFIHQFLPFTAFLT</sequence>
<reference evidence="1 2" key="1">
    <citation type="journal article" date="2008" name="J. Bacteriol.">
        <title>The genome of Heliobacterium modesticaldum, a phototrophic representative of the Firmicutes containing the simplest photosynthetic apparatus.</title>
        <authorList>
            <person name="Sattley W.M."/>
            <person name="Madigan M.T."/>
            <person name="Swingley W.D."/>
            <person name="Cheung P.C."/>
            <person name="Clocksin K.M."/>
            <person name="Conrad A.L."/>
            <person name="Dejesa L.C."/>
            <person name="Honchak B.M."/>
            <person name="Jung D.O."/>
            <person name="Karbach L.E."/>
            <person name="Kurdoglu A."/>
            <person name="Lahiri S."/>
            <person name="Mastrian S.D."/>
            <person name="Page L.E."/>
            <person name="Taylor H.L."/>
            <person name="Wang Z.T."/>
            <person name="Raymond J."/>
            <person name="Chen M."/>
            <person name="Blankenship R.E."/>
            <person name="Touchman J.W."/>
        </authorList>
    </citation>
    <scope>NUCLEOTIDE SEQUENCE [LARGE SCALE GENOMIC DNA]</scope>
    <source>
        <strain evidence="2">ATCC 51547 / Ice1</strain>
    </source>
</reference>
<dbReference type="EMBL" id="CP000930">
    <property type="protein sequence ID" value="ABZ83102.1"/>
    <property type="molecule type" value="Genomic_DNA"/>
</dbReference>
<protein>
    <submittedName>
        <fullName evidence="1">Uncharacterized protein</fullName>
    </submittedName>
</protein>
<dbReference type="KEGG" id="hmo:HM1_0488"/>
<name>B0TFK3_HELMI</name>
<proteinExistence type="predicted"/>
<organism evidence="1 2">
    <name type="scientific">Heliobacterium modesticaldum (strain ATCC 51547 / Ice1)</name>
    <dbReference type="NCBI Taxonomy" id="498761"/>
    <lineage>
        <taxon>Bacteria</taxon>
        <taxon>Bacillati</taxon>
        <taxon>Bacillota</taxon>
        <taxon>Clostridia</taxon>
        <taxon>Eubacteriales</taxon>
        <taxon>Heliobacteriaceae</taxon>
        <taxon>Heliomicrobium</taxon>
    </lineage>
</organism>
<dbReference type="HOGENOM" id="CLU_3044077_0_0_9"/>
<dbReference type="AlphaFoldDB" id="B0TFK3"/>
<accession>B0TFK3</accession>
<dbReference type="Proteomes" id="UP000008550">
    <property type="component" value="Chromosome"/>
</dbReference>
<evidence type="ECO:0000313" key="1">
    <source>
        <dbReference type="EMBL" id="ABZ83102.1"/>
    </source>
</evidence>